<dbReference type="InterPro" id="IPR001126">
    <property type="entry name" value="UmuC"/>
</dbReference>
<dbReference type="InterPro" id="IPR022880">
    <property type="entry name" value="DNApol_IV"/>
</dbReference>
<dbReference type="GO" id="GO:0006260">
    <property type="term" value="P:DNA replication"/>
    <property type="evidence" value="ECO:0007669"/>
    <property type="project" value="UniProtKB-KW"/>
</dbReference>
<keyword evidence="7" id="KW-0227">DNA damage</keyword>
<dbReference type="Gene3D" id="3.40.1170.60">
    <property type="match status" value="1"/>
</dbReference>
<sequence length="628" mass="70455">MDRFSDNKAGMTGLDKAKIQKVIEQYTSPKFNSHSQKQRQRIEERIKIHEKTLSQLTQEQILHAEKEMDALAQGIENERDLSKTIVHFDMDAFFAAVEMRDNSKLRCIPMAVGSTSMLGTSNYIARKFGVRSAMPGFIAKKLCPELIIVPGQYNKYREESAVIKEVLRQYGPDLRMGSLDEAHLDLTNFLNARVSSPEDSTLKRVRYLSGNDKCICRLPLIEDAEAISEVAQIDVITCSKCGKERHAVSDSVTFGNDVEDVVREIRFQVEQATGLTCSAGIAANGRLAKICSDIKKPNGQFRLLSEREVIVDFMRSLPIRKVSGIGAVTEALLKHLGIENCGDLFTKRGILKLLFSEISSTWFLYVALGASNSSWSDGEEDNNPKSASVERTFSPQKDINILLFTTRKLCHMLIDSLSETGIKGGRAATLKIKFATFDVITRCQSTNFLIKSVDALYPIVENILKKEMHTTNERNAGGIRLLGVRLSRLEFIDDDDEQANKDGGMQKSIMDYVRTPLQPRQEGSEPPVIIELCDSDEENSNQPGPSKPITEKFAENSLHVHSHVAHETKKKDVIEENATFAKKGEPLQHQGKSDNSQRRQKPQRASLTPSRKRKSDKTLEQYFPIDLT</sequence>
<dbReference type="Pfam" id="PF00817">
    <property type="entry name" value="IMS"/>
    <property type="match status" value="1"/>
</dbReference>
<keyword evidence="8" id="KW-0460">Magnesium</keyword>
<evidence type="ECO:0000256" key="3">
    <source>
        <dbReference type="ARBA" id="ARBA00022679"/>
    </source>
</evidence>
<accession>A0AAD4RDT7</accession>
<dbReference type="EC" id="2.7.7.7" evidence="1"/>
<keyword evidence="3" id="KW-0808">Transferase</keyword>
<dbReference type="GO" id="GO:0005634">
    <property type="term" value="C:nucleus"/>
    <property type="evidence" value="ECO:0007669"/>
    <property type="project" value="TreeGrafter"/>
</dbReference>
<evidence type="ECO:0000256" key="6">
    <source>
        <dbReference type="ARBA" id="ARBA00022723"/>
    </source>
</evidence>
<keyword evidence="5" id="KW-0235">DNA replication</keyword>
<dbReference type="PANTHER" id="PTHR11076">
    <property type="entry name" value="DNA REPAIR POLYMERASE UMUC / TRANSFERASE FAMILY MEMBER"/>
    <property type="match status" value="1"/>
</dbReference>
<dbReference type="InterPro" id="IPR017961">
    <property type="entry name" value="DNA_pol_Y-fam_little_finger"/>
</dbReference>
<keyword evidence="6" id="KW-0479">Metal-binding</keyword>
<dbReference type="FunFam" id="1.10.150.810:FF:000001">
    <property type="entry name" value="DNA polymerase kappa"/>
    <property type="match status" value="1"/>
</dbReference>
<evidence type="ECO:0000256" key="11">
    <source>
        <dbReference type="ARBA" id="ARBA00049244"/>
    </source>
</evidence>
<dbReference type="Gene3D" id="1.10.150.810">
    <property type="match status" value="1"/>
</dbReference>
<organism evidence="14 15">
    <name type="scientific">Ditylenchus destructor</name>
    <dbReference type="NCBI Taxonomy" id="166010"/>
    <lineage>
        <taxon>Eukaryota</taxon>
        <taxon>Metazoa</taxon>
        <taxon>Ecdysozoa</taxon>
        <taxon>Nematoda</taxon>
        <taxon>Chromadorea</taxon>
        <taxon>Rhabditida</taxon>
        <taxon>Tylenchina</taxon>
        <taxon>Tylenchomorpha</taxon>
        <taxon>Sphaerularioidea</taxon>
        <taxon>Anguinidae</taxon>
        <taxon>Anguininae</taxon>
        <taxon>Ditylenchus</taxon>
    </lineage>
</organism>
<evidence type="ECO:0000256" key="9">
    <source>
        <dbReference type="ARBA" id="ARBA00022932"/>
    </source>
</evidence>
<dbReference type="Gene3D" id="3.30.1490.100">
    <property type="entry name" value="DNA polymerase, Y-family, little finger domain"/>
    <property type="match status" value="1"/>
</dbReference>
<feature type="region of interest" description="Disordered" evidence="12">
    <location>
        <begin position="579"/>
        <end position="628"/>
    </location>
</feature>
<evidence type="ECO:0000259" key="13">
    <source>
        <dbReference type="PROSITE" id="PS50173"/>
    </source>
</evidence>
<dbReference type="AlphaFoldDB" id="A0AAD4RDT7"/>
<dbReference type="SUPFAM" id="SSF56672">
    <property type="entry name" value="DNA/RNA polymerases"/>
    <property type="match status" value="1"/>
</dbReference>
<evidence type="ECO:0000256" key="10">
    <source>
        <dbReference type="ARBA" id="ARBA00023204"/>
    </source>
</evidence>
<evidence type="ECO:0000256" key="5">
    <source>
        <dbReference type="ARBA" id="ARBA00022705"/>
    </source>
</evidence>
<dbReference type="FunFam" id="3.30.1490.100:FF:000004">
    <property type="entry name" value="DNA polymerase IV"/>
    <property type="match status" value="1"/>
</dbReference>
<dbReference type="FunFam" id="3.40.1170.60:FF:000012">
    <property type="entry name" value="Putative DNA-directed polymerase kappa"/>
    <property type="match status" value="1"/>
</dbReference>
<dbReference type="InterPro" id="IPR036775">
    <property type="entry name" value="DNA_pol_Y-fam_lit_finger_sf"/>
</dbReference>
<dbReference type="InterPro" id="IPR050116">
    <property type="entry name" value="DNA_polymerase-Y"/>
</dbReference>
<dbReference type="PIRSF" id="PIRSF036603">
    <property type="entry name" value="DPol_eta"/>
    <property type="match status" value="1"/>
</dbReference>
<dbReference type="PROSITE" id="PS50173">
    <property type="entry name" value="UMUC"/>
    <property type="match status" value="1"/>
</dbReference>
<keyword evidence="15" id="KW-1185">Reference proteome</keyword>
<evidence type="ECO:0000256" key="7">
    <source>
        <dbReference type="ARBA" id="ARBA00022763"/>
    </source>
</evidence>
<dbReference type="EMBL" id="JAKKPZ010000001">
    <property type="protein sequence ID" value="KAI1729307.1"/>
    <property type="molecule type" value="Genomic_DNA"/>
</dbReference>
<dbReference type="InterPro" id="IPR043128">
    <property type="entry name" value="Rev_trsase/Diguanyl_cyclase"/>
</dbReference>
<evidence type="ECO:0000313" key="15">
    <source>
        <dbReference type="Proteomes" id="UP001201812"/>
    </source>
</evidence>
<proteinExistence type="predicted"/>
<keyword evidence="9" id="KW-0239">DNA-directed DNA polymerase</keyword>
<comment type="caution">
    <text evidence="14">The sequence shown here is derived from an EMBL/GenBank/DDBJ whole genome shotgun (WGS) entry which is preliminary data.</text>
</comment>
<dbReference type="GO" id="GO:0003684">
    <property type="term" value="F:damaged DNA binding"/>
    <property type="evidence" value="ECO:0007669"/>
    <property type="project" value="InterPro"/>
</dbReference>
<dbReference type="InterPro" id="IPR043502">
    <property type="entry name" value="DNA/RNA_pol_sf"/>
</dbReference>
<evidence type="ECO:0000256" key="4">
    <source>
        <dbReference type="ARBA" id="ARBA00022695"/>
    </source>
</evidence>
<dbReference type="Pfam" id="PF11799">
    <property type="entry name" value="IMS_C"/>
    <property type="match status" value="1"/>
</dbReference>
<feature type="compositionally biased region" description="Basic and acidic residues" evidence="12">
    <location>
        <begin position="582"/>
        <end position="597"/>
    </location>
</feature>
<evidence type="ECO:0000256" key="1">
    <source>
        <dbReference type="ARBA" id="ARBA00012417"/>
    </source>
</evidence>
<dbReference type="PANTHER" id="PTHR11076:SF33">
    <property type="entry name" value="DNA POLYMERASE KAPPA"/>
    <property type="match status" value="1"/>
</dbReference>
<dbReference type="GO" id="GO:0003887">
    <property type="term" value="F:DNA-directed DNA polymerase activity"/>
    <property type="evidence" value="ECO:0007669"/>
    <property type="project" value="UniProtKB-KW"/>
</dbReference>
<keyword evidence="10" id="KW-0234">DNA repair</keyword>
<dbReference type="GO" id="GO:0046872">
    <property type="term" value="F:metal ion binding"/>
    <property type="evidence" value="ECO:0007669"/>
    <property type="project" value="UniProtKB-KW"/>
</dbReference>
<evidence type="ECO:0000256" key="2">
    <source>
        <dbReference type="ARBA" id="ARBA00016178"/>
    </source>
</evidence>
<dbReference type="GO" id="GO:0006281">
    <property type="term" value="P:DNA repair"/>
    <property type="evidence" value="ECO:0007669"/>
    <property type="project" value="UniProtKB-KW"/>
</dbReference>
<evidence type="ECO:0000313" key="14">
    <source>
        <dbReference type="EMBL" id="KAI1729307.1"/>
    </source>
</evidence>
<name>A0AAD4RDT7_9BILA</name>
<dbReference type="CDD" id="cd03586">
    <property type="entry name" value="PolY_Pol_IV_kappa"/>
    <property type="match status" value="1"/>
</dbReference>
<evidence type="ECO:0000256" key="12">
    <source>
        <dbReference type="SAM" id="MobiDB-lite"/>
    </source>
</evidence>
<dbReference type="Gene3D" id="3.30.70.270">
    <property type="match status" value="1"/>
</dbReference>
<evidence type="ECO:0000256" key="8">
    <source>
        <dbReference type="ARBA" id="ARBA00022842"/>
    </source>
</evidence>
<gene>
    <name evidence="14" type="ORF">DdX_01539</name>
</gene>
<protein>
    <recommendedName>
        <fullName evidence="2">DNA polymerase kappa</fullName>
        <ecNumber evidence="1">2.7.7.7</ecNumber>
    </recommendedName>
</protein>
<comment type="catalytic activity">
    <reaction evidence="11">
        <text>DNA(n) + a 2'-deoxyribonucleoside 5'-triphosphate = DNA(n+1) + diphosphate</text>
        <dbReference type="Rhea" id="RHEA:22508"/>
        <dbReference type="Rhea" id="RHEA-COMP:17339"/>
        <dbReference type="Rhea" id="RHEA-COMP:17340"/>
        <dbReference type="ChEBI" id="CHEBI:33019"/>
        <dbReference type="ChEBI" id="CHEBI:61560"/>
        <dbReference type="ChEBI" id="CHEBI:173112"/>
        <dbReference type="EC" id="2.7.7.7"/>
    </reaction>
</comment>
<feature type="domain" description="UmuC" evidence="13">
    <location>
        <begin position="85"/>
        <end position="326"/>
    </location>
</feature>
<dbReference type="SUPFAM" id="SSF100879">
    <property type="entry name" value="Lesion bypass DNA polymerase (Y-family), little finger domain"/>
    <property type="match status" value="1"/>
</dbReference>
<dbReference type="Proteomes" id="UP001201812">
    <property type="component" value="Unassembled WGS sequence"/>
</dbReference>
<reference evidence="14" key="1">
    <citation type="submission" date="2022-01" db="EMBL/GenBank/DDBJ databases">
        <title>Genome Sequence Resource for Two Populations of Ditylenchus destructor, the Migratory Endoparasitic Phytonematode.</title>
        <authorList>
            <person name="Zhang H."/>
            <person name="Lin R."/>
            <person name="Xie B."/>
        </authorList>
    </citation>
    <scope>NUCLEOTIDE SEQUENCE</scope>
    <source>
        <strain evidence="14">BazhouSP</strain>
    </source>
</reference>
<keyword evidence="4" id="KW-0548">Nucleotidyltransferase</keyword>
<dbReference type="GO" id="GO:0042276">
    <property type="term" value="P:error-prone translesion synthesis"/>
    <property type="evidence" value="ECO:0007669"/>
    <property type="project" value="TreeGrafter"/>
</dbReference>
<dbReference type="Gene3D" id="1.10.150.20">
    <property type="entry name" value="5' to 3' exonuclease, C-terminal subdomain"/>
    <property type="match status" value="1"/>
</dbReference>